<keyword evidence="1" id="KW-0732">Signal</keyword>
<comment type="caution">
    <text evidence="2">The sequence shown here is derived from an EMBL/GenBank/DDBJ whole genome shotgun (WGS) entry which is preliminary data.</text>
</comment>
<accession>A0ABS4M8J6</accession>
<evidence type="ECO:0000313" key="2">
    <source>
        <dbReference type="EMBL" id="MBP2056005.1"/>
    </source>
</evidence>
<proteinExistence type="predicted"/>
<evidence type="ECO:0008006" key="4">
    <source>
        <dbReference type="Google" id="ProtNLM"/>
    </source>
</evidence>
<name>A0ABS4M8J6_9ACTN</name>
<dbReference type="EMBL" id="JAGGLP010000037">
    <property type="protein sequence ID" value="MBP2056005.1"/>
    <property type="molecule type" value="Genomic_DNA"/>
</dbReference>
<dbReference type="RefSeq" id="WP_079146887.1">
    <property type="nucleotide sequence ID" value="NZ_CP016279.1"/>
</dbReference>
<reference evidence="2 3" key="1">
    <citation type="submission" date="2021-03" db="EMBL/GenBank/DDBJ databases">
        <title>Genomic Encyclopedia of Type Strains, Phase IV (KMG-IV): sequencing the most valuable type-strain genomes for metagenomic binning, comparative biology and taxonomic classification.</title>
        <authorList>
            <person name="Goeker M."/>
        </authorList>
    </citation>
    <scope>NUCLEOTIDE SEQUENCE [LARGE SCALE GENOMIC DNA]</scope>
    <source>
        <strain evidence="2 3">DSM 40499</strain>
    </source>
</reference>
<gene>
    <name evidence="2" type="ORF">J2Z21_009022</name>
</gene>
<evidence type="ECO:0000313" key="3">
    <source>
        <dbReference type="Proteomes" id="UP001519309"/>
    </source>
</evidence>
<feature type="chain" id="PRO_5045993890" description="Streptomyces killer toxin-like beta/gamma crystallin domain-containing protein" evidence="1">
    <location>
        <begin position="27"/>
        <end position="120"/>
    </location>
</feature>
<protein>
    <recommendedName>
        <fullName evidence="4">Streptomyces killer toxin-like beta/gamma crystallin domain-containing protein</fullName>
    </recommendedName>
</protein>
<evidence type="ECO:0000256" key="1">
    <source>
        <dbReference type="SAM" id="SignalP"/>
    </source>
</evidence>
<dbReference type="Proteomes" id="UP001519309">
    <property type="component" value="Unassembled WGS sequence"/>
</dbReference>
<organism evidence="2 3">
    <name type="scientific">Streptomyces griseochromogenes</name>
    <dbReference type="NCBI Taxonomy" id="68214"/>
    <lineage>
        <taxon>Bacteria</taxon>
        <taxon>Bacillati</taxon>
        <taxon>Actinomycetota</taxon>
        <taxon>Actinomycetes</taxon>
        <taxon>Kitasatosporales</taxon>
        <taxon>Streptomycetaceae</taxon>
        <taxon>Streptomyces</taxon>
    </lineage>
</organism>
<feature type="signal peptide" evidence="1">
    <location>
        <begin position="1"/>
        <end position="26"/>
    </location>
</feature>
<sequence>MKIGRRIKFAAAGIAAASLVAVSASAASAASLGGDAFAGNCHAYILPYSDMYAYGHVDGPANECKVDLWQVNTQTGGSTHTGWGGGVNTWPEYHNDGVHKLSVEVWDINTNQVGWGSWVF</sequence>
<keyword evidence="3" id="KW-1185">Reference proteome</keyword>